<name>A0A6N7YRE7_9PSEU</name>
<evidence type="ECO:0000256" key="7">
    <source>
        <dbReference type="RuleBase" id="RU003345"/>
    </source>
</evidence>
<dbReference type="EMBL" id="WMBA01000024">
    <property type="protein sequence ID" value="MTD55607.1"/>
    <property type="molecule type" value="Genomic_DNA"/>
</dbReference>
<sequence>MTSTDAATRDLPPLAAAQGARKAFTSGRTATMQWRREQLRALDRLLAENGPEIEAVLKSDLGKHPLETHTVEIGSVRSEIALTLKKLTAWTKPRRVPVPLFLRPARASVILQPRGTVLIISPWNYPIHLLLMPLIGAIAAGNAVVVKPSELAPHTSHLMAKLFTAYLDADAIRLVEGAVEETTELLEFAWDHIFYTGNGTVGKIILTAAAKHLTPVTLELGGKSPVWVDESADLDAAARSLVWAKFLNAGQTCIAPDYVLAPPAVVDRLIAALRQQLTEMYGADPQASADFGRIVSVRHVDRLANLLGSGVTVVGGQVNREQRFVAPTILRDVSLDDPVMGEEIFGPILPIVTVAGPEEAIAIINNRDKPLALYCFTGRANIRAAFLQRTTSGGIALNAAMMQLAVPGLPFGGVGASGMGAYHGEHGLRTFSHQRSVARKLRGPDLTRLGRAPYTARKERMLRGRGAVAN</sequence>
<dbReference type="InterPro" id="IPR016162">
    <property type="entry name" value="Ald_DH_N"/>
</dbReference>
<dbReference type="InterPro" id="IPR015590">
    <property type="entry name" value="Aldehyde_DH_dom"/>
</dbReference>
<dbReference type="OrthoDB" id="6882680at2"/>
<dbReference type="AlphaFoldDB" id="A0A6N7YRE7"/>
<dbReference type="InterPro" id="IPR012394">
    <property type="entry name" value="Aldehyde_DH_NAD(P)"/>
</dbReference>
<dbReference type="PROSITE" id="PS00687">
    <property type="entry name" value="ALDEHYDE_DEHYDR_GLU"/>
    <property type="match status" value="1"/>
</dbReference>
<dbReference type="Proteomes" id="UP000440096">
    <property type="component" value="Unassembled WGS sequence"/>
</dbReference>
<comment type="similarity">
    <text evidence="1 4 7">Belongs to the aldehyde dehydrogenase family.</text>
</comment>
<dbReference type="PANTHER" id="PTHR43570:SF16">
    <property type="entry name" value="ALDEHYDE DEHYDROGENASE TYPE III, ISOFORM Q"/>
    <property type="match status" value="1"/>
</dbReference>
<dbReference type="Gene3D" id="3.40.605.10">
    <property type="entry name" value="Aldehyde Dehydrogenase, Chain A, domain 1"/>
    <property type="match status" value="1"/>
</dbReference>
<organism evidence="10 11">
    <name type="scientific">Amycolatopsis pithecellobii</name>
    <dbReference type="NCBI Taxonomy" id="664692"/>
    <lineage>
        <taxon>Bacteria</taxon>
        <taxon>Bacillati</taxon>
        <taxon>Actinomycetota</taxon>
        <taxon>Actinomycetes</taxon>
        <taxon>Pseudonocardiales</taxon>
        <taxon>Pseudonocardiaceae</taxon>
        <taxon>Amycolatopsis</taxon>
    </lineage>
</organism>
<evidence type="ECO:0000256" key="1">
    <source>
        <dbReference type="ARBA" id="ARBA00009986"/>
    </source>
</evidence>
<evidence type="ECO:0000256" key="6">
    <source>
        <dbReference type="PROSITE-ProRule" id="PRU10007"/>
    </source>
</evidence>
<dbReference type="InterPro" id="IPR029510">
    <property type="entry name" value="Ald_DH_CS_GLU"/>
</dbReference>
<evidence type="ECO:0000256" key="4">
    <source>
        <dbReference type="PIRNR" id="PIRNR036492"/>
    </source>
</evidence>
<feature type="active site" evidence="5">
    <location>
        <position position="253"/>
    </location>
</feature>
<dbReference type="SUPFAM" id="SSF53720">
    <property type="entry name" value="ALDH-like"/>
    <property type="match status" value="1"/>
</dbReference>
<evidence type="ECO:0000256" key="3">
    <source>
        <dbReference type="ARBA" id="ARBA00023027"/>
    </source>
</evidence>
<comment type="caution">
    <text evidence="10">The sequence shown here is derived from an EMBL/GenBank/DDBJ whole genome shotgun (WGS) entry which is preliminary data.</text>
</comment>
<dbReference type="InterPro" id="IPR016160">
    <property type="entry name" value="Ald_DH_CS_CYS"/>
</dbReference>
<evidence type="ECO:0000256" key="5">
    <source>
        <dbReference type="PIRSR" id="PIRSR036492-1"/>
    </source>
</evidence>
<dbReference type="PIRSF" id="PIRSF036492">
    <property type="entry name" value="ALDH"/>
    <property type="match status" value="1"/>
</dbReference>
<dbReference type="PROSITE" id="PS00070">
    <property type="entry name" value="ALDEHYDE_DEHYDR_CYS"/>
    <property type="match status" value="1"/>
</dbReference>
<dbReference type="InterPro" id="IPR016163">
    <property type="entry name" value="Ald_DH_C"/>
</dbReference>
<dbReference type="GO" id="GO:0004029">
    <property type="term" value="F:aldehyde dehydrogenase (NAD+) activity"/>
    <property type="evidence" value="ECO:0007669"/>
    <property type="project" value="TreeGrafter"/>
</dbReference>
<feature type="active site" evidence="5 6">
    <location>
        <position position="219"/>
    </location>
</feature>
<dbReference type="InterPro" id="IPR016161">
    <property type="entry name" value="Ald_DH/histidinol_DH"/>
</dbReference>
<dbReference type="PANTHER" id="PTHR43570">
    <property type="entry name" value="ALDEHYDE DEHYDROGENASE"/>
    <property type="match status" value="1"/>
</dbReference>
<proteinExistence type="inferred from homology"/>
<evidence type="ECO:0000313" key="11">
    <source>
        <dbReference type="Proteomes" id="UP000440096"/>
    </source>
</evidence>
<feature type="domain" description="Aldehyde dehydrogenase" evidence="9">
    <location>
        <begin position="15"/>
        <end position="437"/>
    </location>
</feature>
<reference evidence="10 11" key="1">
    <citation type="submission" date="2019-11" db="EMBL/GenBank/DDBJ databases">
        <title>Draft genome of Amycolatopsis RM579.</title>
        <authorList>
            <person name="Duangmal K."/>
            <person name="Mingma R."/>
        </authorList>
    </citation>
    <scope>NUCLEOTIDE SEQUENCE [LARGE SCALE GENOMIC DNA]</scope>
    <source>
        <strain evidence="10 11">RM579</strain>
    </source>
</reference>
<dbReference type="CDD" id="cd07087">
    <property type="entry name" value="ALDH_F3-13-14_CALDH-like"/>
    <property type="match status" value="1"/>
</dbReference>
<accession>A0A6N7YRE7</accession>
<keyword evidence="2 4" id="KW-0560">Oxidoreductase</keyword>
<gene>
    <name evidence="10" type="ORF">GKO32_16720</name>
</gene>
<dbReference type="Gene3D" id="3.40.309.10">
    <property type="entry name" value="Aldehyde Dehydrogenase, Chain A, domain 2"/>
    <property type="match status" value="1"/>
</dbReference>
<dbReference type="Pfam" id="PF00171">
    <property type="entry name" value="Aldedh"/>
    <property type="match status" value="1"/>
</dbReference>
<dbReference type="RefSeq" id="WP_154757809.1">
    <property type="nucleotide sequence ID" value="NZ_WMBA01000024.1"/>
</dbReference>
<keyword evidence="11" id="KW-1185">Reference proteome</keyword>
<keyword evidence="3" id="KW-0520">NAD</keyword>
<dbReference type="FunFam" id="3.40.309.10:FF:000003">
    <property type="entry name" value="Aldehyde dehydrogenase"/>
    <property type="match status" value="1"/>
</dbReference>
<protein>
    <recommendedName>
        <fullName evidence="4">Aldehyde dehydrogenase</fullName>
    </recommendedName>
</protein>
<evidence type="ECO:0000256" key="8">
    <source>
        <dbReference type="SAM" id="MobiDB-lite"/>
    </source>
</evidence>
<dbReference type="GO" id="GO:0005737">
    <property type="term" value="C:cytoplasm"/>
    <property type="evidence" value="ECO:0007669"/>
    <property type="project" value="TreeGrafter"/>
</dbReference>
<feature type="region of interest" description="Disordered" evidence="8">
    <location>
        <begin position="1"/>
        <end position="29"/>
    </location>
</feature>
<dbReference type="FunFam" id="3.40.605.10:FF:000004">
    <property type="entry name" value="Aldehyde dehydrogenase"/>
    <property type="match status" value="1"/>
</dbReference>
<evidence type="ECO:0000256" key="2">
    <source>
        <dbReference type="ARBA" id="ARBA00023002"/>
    </source>
</evidence>
<evidence type="ECO:0000313" key="10">
    <source>
        <dbReference type="EMBL" id="MTD55607.1"/>
    </source>
</evidence>
<evidence type="ECO:0000259" key="9">
    <source>
        <dbReference type="Pfam" id="PF00171"/>
    </source>
</evidence>
<dbReference type="GO" id="GO:0006081">
    <property type="term" value="P:aldehyde metabolic process"/>
    <property type="evidence" value="ECO:0007669"/>
    <property type="project" value="InterPro"/>
</dbReference>